<evidence type="ECO:0000313" key="1">
    <source>
        <dbReference type="EMBL" id="GBP75600.1"/>
    </source>
</evidence>
<gene>
    <name evidence="1" type="ORF">EVAR_43506_1</name>
</gene>
<reference evidence="1 2" key="1">
    <citation type="journal article" date="2019" name="Commun. Biol.">
        <title>The bagworm genome reveals a unique fibroin gene that provides high tensile strength.</title>
        <authorList>
            <person name="Kono N."/>
            <person name="Nakamura H."/>
            <person name="Ohtoshi R."/>
            <person name="Tomita M."/>
            <person name="Numata K."/>
            <person name="Arakawa K."/>
        </authorList>
    </citation>
    <scope>NUCLEOTIDE SEQUENCE [LARGE SCALE GENOMIC DNA]</scope>
</reference>
<sequence>MLQRGVEALRLALLNDKGCRSSLVSGSDDRARGPINQRECRRRRGFLVLPRRPLVAPADHTTTPKLLISH</sequence>
<keyword evidence="2" id="KW-1185">Reference proteome</keyword>
<dbReference type="AlphaFoldDB" id="A0A4C1YKK1"/>
<protein>
    <submittedName>
        <fullName evidence="1">Uncharacterized protein</fullName>
    </submittedName>
</protein>
<dbReference type="EMBL" id="BGZK01001254">
    <property type="protein sequence ID" value="GBP75600.1"/>
    <property type="molecule type" value="Genomic_DNA"/>
</dbReference>
<evidence type="ECO:0000313" key="2">
    <source>
        <dbReference type="Proteomes" id="UP000299102"/>
    </source>
</evidence>
<dbReference type="Proteomes" id="UP000299102">
    <property type="component" value="Unassembled WGS sequence"/>
</dbReference>
<organism evidence="1 2">
    <name type="scientific">Eumeta variegata</name>
    <name type="common">Bagworm moth</name>
    <name type="synonym">Eumeta japonica</name>
    <dbReference type="NCBI Taxonomy" id="151549"/>
    <lineage>
        <taxon>Eukaryota</taxon>
        <taxon>Metazoa</taxon>
        <taxon>Ecdysozoa</taxon>
        <taxon>Arthropoda</taxon>
        <taxon>Hexapoda</taxon>
        <taxon>Insecta</taxon>
        <taxon>Pterygota</taxon>
        <taxon>Neoptera</taxon>
        <taxon>Endopterygota</taxon>
        <taxon>Lepidoptera</taxon>
        <taxon>Glossata</taxon>
        <taxon>Ditrysia</taxon>
        <taxon>Tineoidea</taxon>
        <taxon>Psychidae</taxon>
        <taxon>Oiketicinae</taxon>
        <taxon>Eumeta</taxon>
    </lineage>
</organism>
<comment type="caution">
    <text evidence="1">The sequence shown here is derived from an EMBL/GenBank/DDBJ whole genome shotgun (WGS) entry which is preliminary data.</text>
</comment>
<accession>A0A4C1YKK1</accession>
<proteinExistence type="predicted"/>
<name>A0A4C1YKK1_EUMVA</name>